<evidence type="ECO:0000313" key="2">
    <source>
        <dbReference type="EMBL" id="UMB69963.1"/>
    </source>
</evidence>
<dbReference type="InterPro" id="IPR031702">
    <property type="entry name" value="DUF5078"/>
</dbReference>
<proteinExistence type="predicted"/>
<feature type="chain" id="PRO_5047468818" evidence="1">
    <location>
        <begin position="22"/>
        <end position="169"/>
    </location>
</feature>
<feature type="signal peptide" evidence="1">
    <location>
        <begin position="1"/>
        <end position="21"/>
    </location>
</feature>
<dbReference type="Pfam" id="PF16877">
    <property type="entry name" value="DUF5078"/>
    <property type="match status" value="1"/>
</dbReference>
<keyword evidence="3" id="KW-1185">Reference proteome</keyword>
<name>A0ABY3VRZ6_9MYCO</name>
<organism evidence="2 3">
    <name type="scientific">Mycobacterium paraterrae</name>
    <dbReference type="NCBI Taxonomy" id="577492"/>
    <lineage>
        <taxon>Bacteria</taxon>
        <taxon>Bacillati</taxon>
        <taxon>Actinomycetota</taxon>
        <taxon>Actinomycetes</taxon>
        <taxon>Mycobacteriales</taxon>
        <taxon>Mycobacteriaceae</taxon>
        <taxon>Mycobacterium</taxon>
    </lineage>
</organism>
<protein>
    <submittedName>
        <fullName evidence="2">DUF5078 domain-containing protein</fullName>
    </submittedName>
</protein>
<dbReference type="RefSeq" id="WP_240261693.1">
    <property type="nucleotide sequence ID" value="NZ_CP092488.2"/>
</dbReference>
<dbReference type="EMBL" id="CP092488">
    <property type="protein sequence ID" value="UMB69963.1"/>
    <property type="molecule type" value="Genomic_DNA"/>
</dbReference>
<evidence type="ECO:0000313" key="3">
    <source>
        <dbReference type="Proteomes" id="UP001055336"/>
    </source>
</evidence>
<sequence>MRLYRLSLAVRAGLAALALGAAVFAVPTAFPRVASADPDFQPCPGCSMNDSTEDFPIPRRMISTTCDAEQILAAARDYSPVYYQRYMIDFNNHPNVNQSAIDKAHWFFGLSPADRRAYSANFYAPQADPLWLAWPNHMKIFWNNKGVVAKETENCQNYPKGDMSVWHWS</sequence>
<dbReference type="Proteomes" id="UP001055336">
    <property type="component" value="Chromosome"/>
</dbReference>
<accession>A0ABY3VRZ6</accession>
<keyword evidence="1" id="KW-0732">Signal</keyword>
<gene>
    <name evidence="2" type="ORF">MKK62_00940</name>
</gene>
<reference evidence="2" key="1">
    <citation type="submission" date="2022-08" db="EMBL/GenBank/DDBJ databases">
        <title>Whole genome sequencing of non-tuberculosis mycobacteria type-strains.</title>
        <authorList>
            <person name="Igarashi Y."/>
            <person name="Osugi A."/>
            <person name="Mitarai S."/>
        </authorList>
    </citation>
    <scope>NUCLEOTIDE SEQUENCE</scope>
    <source>
        <strain evidence="2">DSM 45127</strain>
    </source>
</reference>
<evidence type="ECO:0000256" key="1">
    <source>
        <dbReference type="SAM" id="SignalP"/>
    </source>
</evidence>